<reference evidence="1" key="1">
    <citation type="journal article" date="2021" name="Environ. Microbiol.">
        <title>Genomic characterization of three novel Desulfobacterota classes expand the metabolic and phylogenetic diversity of the phylum.</title>
        <authorList>
            <person name="Murphy C.L."/>
            <person name="Biggerstaff J."/>
            <person name="Eichhorn A."/>
            <person name="Ewing E."/>
            <person name="Shahan R."/>
            <person name="Soriano D."/>
            <person name="Stewart S."/>
            <person name="VanMol K."/>
            <person name="Walker R."/>
            <person name="Walters P."/>
            <person name="Elshahed M.S."/>
            <person name="Youssef N.H."/>
        </authorList>
    </citation>
    <scope>NUCLEOTIDE SEQUENCE</scope>
    <source>
        <strain evidence="1">Zod_Metabat.24</strain>
    </source>
</reference>
<reference evidence="1" key="2">
    <citation type="submission" date="2021-01" db="EMBL/GenBank/DDBJ databases">
        <authorList>
            <person name="Hahn C.R."/>
            <person name="Youssef N.H."/>
            <person name="Elshahed M."/>
        </authorList>
    </citation>
    <scope>NUCLEOTIDE SEQUENCE</scope>
    <source>
        <strain evidence="1">Zod_Metabat.24</strain>
    </source>
</reference>
<evidence type="ECO:0000313" key="1">
    <source>
        <dbReference type="EMBL" id="MBN1572247.1"/>
    </source>
</evidence>
<dbReference type="AlphaFoldDB" id="A0A9D8KDS7"/>
<protein>
    <submittedName>
        <fullName evidence="1">YkgJ family cysteine cluster protein</fullName>
    </submittedName>
</protein>
<dbReference type="PANTHER" id="PTHR37421:SF1">
    <property type="entry name" value="UPF0260 PROTEIN YCGN"/>
    <property type="match status" value="1"/>
</dbReference>
<dbReference type="Pfam" id="PF03692">
    <property type="entry name" value="CxxCxxCC"/>
    <property type="match status" value="1"/>
</dbReference>
<dbReference type="PANTHER" id="PTHR37421">
    <property type="entry name" value="UPF0260 PROTEIN YCGN"/>
    <property type="match status" value="1"/>
</dbReference>
<accession>A0A9D8KDS7</accession>
<dbReference type="InterPro" id="IPR008228">
    <property type="entry name" value="UCP006173"/>
</dbReference>
<gene>
    <name evidence="1" type="ORF">JW984_03505</name>
</gene>
<name>A0A9D8KDS7_9DELT</name>
<sequence>MARVKITFKGKGAESAGNIESVKVKRSLVTDISPDSEEWEAICNRCGKCCFDKLVDEDDNLVATSPCAYLDGETGLCTVYEKRFEMEADCLKLTPDNILEFDWLPDDCGYIKHFKLREKKEAKR</sequence>
<comment type="caution">
    <text evidence="1">The sequence shown here is derived from an EMBL/GenBank/DDBJ whole genome shotgun (WGS) entry which is preliminary data.</text>
</comment>
<dbReference type="Proteomes" id="UP000809273">
    <property type="component" value="Unassembled WGS sequence"/>
</dbReference>
<dbReference type="InterPro" id="IPR005358">
    <property type="entry name" value="Puta_zinc/iron-chelating_dom"/>
</dbReference>
<proteinExistence type="predicted"/>
<evidence type="ECO:0000313" key="2">
    <source>
        <dbReference type="Proteomes" id="UP000809273"/>
    </source>
</evidence>
<dbReference type="EMBL" id="JAFGIX010000017">
    <property type="protein sequence ID" value="MBN1572247.1"/>
    <property type="molecule type" value="Genomic_DNA"/>
</dbReference>
<organism evidence="1 2">
    <name type="scientific">Candidatus Zymogenus saltonus</name>
    <dbReference type="NCBI Taxonomy" id="2844893"/>
    <lineage>
        <taxon>Bacteria</taxon>
        <taxon>Deltaproteobacteria</taxon>
        <taxon>Candidatus Zymogenia</taxon>
        <taxon>Candidatus Zymogeniales</taxon>
        <taxon>Candidatus Zymogenaceae</taxon>
        <taxon>Candidatus Zymogenus</taxon>
    </lineage>
</organism>